<evidence type="ECO:0000313" key="1">
    <source>
        <dbReference type="EMBL" id="VFB17233.1"/>
    </source>
</evidence>
<dbReference type="Pfam" id="PF07751">
    <property type="entry name" value="Abi_2"/>
    <property type="match status" value="1"/>
</dbReference>
<evidence type="ECO:0000313" key="2">
    <source>
        <dbReference type="Proteomes" id="UP000377798"/>
    </source>
</evidence>
<comment type="caution">
    <text evidence="1">The sequence shown here is derived from an EMBL/GenBank/DDBJ whole genome shotgun (WGS) entry which is preliminary data.</text>
</comment>
<protein>
    <submittedName>
        <fullName evidence="1">Abortive infection bacteriophage resistance protein</fullName>
    </submittedName>
</protein>
<gene>
    <name evidence="1" type="ORF">NCTC13150_01820</name>
</gene>
<accession>A0A8H2R238</accession>
<dbReference type="Proteomes" id="UP000377798">
    <property type="component" value="Unassembled WGS sequence"/>
</dbReference>
<dbReference type="AlphaFoldDB" id="A0A8H2R238"/>
<name>A0A8H2R238_9FIRM</name>
<organism evidence="1 2">
    <name type="scientific">Urinicoccus massiliensis</name>
    <dbReference type="NCBI Taxonomy" id="1723382"/>
    <lineage>
        <taxon>Bacteria</taxon>
        <taxon>Bacillati</taxon>
        <taxon>Bacillota</taxon>
        <taxon>Tissierellia</taxon>
        <taxon>Tissierellales</taxon>
        <taxon>Peptoniphilaceae</taxon>
        <taxon>Urinicoccus</taxon>
    </lineage>
</organism>
<dbReference type="RefSeq" id="WP_131749820.1">
    <property type="nucleotide sequence ID" value="NZ_CAACYI010000001.1"/>
</dbReference>
<sequence>MKEYKKFIPFDKQVALLHDKKLVVHDDSFAEHVLSSMSYYDIVNGYKECFMKNEEYRHDISIEYLYTFYHFDRSIQNSLFQYSTYVENFFKTALSYVIAKDFGDHQDDYLKRKNFIQPNQKNRKNKLNKTLKNIHKVYDNQDNWYDEPTRHYKYTKDNIPPWILLKNVTFSNTIDLYSFLKSEQKKQVLHILCPSLTDSDYMYELVKNSLTVVRKYRNVVAHNLKFITSTSGVNYIKVLKNIPFMEPFIRDVKSKKDTPYSMLLAMTVLLKDPFLRDQLYASLESTVLQFVMQPNQENLFDEYCKIIGMPTNIFDIYHEVF</sequence>
<proteinExistence type="predicted"/>
<dbReference type="EMBL" id="CAACYI010000001">
    <property type="protein sequence ID" value="VFB17233.1"/>
    <property type="molecule type" value="Genomic_DNA"/>
</dbReference>
<dbReference type="InterPro" id="IPR011664">
    <property type="entry name" value="Abi_system_AbiD/AbiF-like"/>
</dbReference>
<reference evidence="1 2" key="1">
    <citation type="submission" date="2019-02" db="EMBL/GenBank/DDBJ databases">
        <authorList>
            <consortium name="Pathogen Informatics"/>
        </authorList>
    </citation>
    <scope>NUCLEOTIDE SEQUENCE [LARGE SCALE GENOMIC DNA]</scope>
    <source>
        <strain evidence="1 2">3012STDY7089603</strain>
    </source>
</reference>
<keyword evidence="2" id="KW-1185">Reference proteome</keyword>